<comment type="caution">
    <text evidence="1">The sequence shown here is derived from an EMBL/GenBank/DDBJ whole genome shotgun (WGS) entry which is preliminary data.</text>
</comment>
<evidence type="ECO:0000313" key="2">
    <source>
        <dbReference type="Proteomes" id="UP000215914"/>
    </source>
</evidence>
<name>A0A9K3N825_HELAN</name>
<gene>
    <name evidence="1" type="ORF">HanXRQr2_Chr09g0384231</name>
</gene>
<sequence length="89" mass="10029">MQGKLCEYNGFFLSGKFLSQSSSTAVISVSSDADFDKIKVLLFVLNDVEKLEDGNEIGENEERCKFVVLNRVVEEIEESVKVSIFMELN</sequence>
<dbReference type="EMBL" id="MNCJ02000324">
    <property type="protein sequence ID" value="KAF5790522.1"/>
    <property type="molecule type" value="Genomic_DNA"/>
</dbReference>
<reference evidence="1" key="2">
    <citation type="submission" date="2020-06" db="EMBL/GenBank/DDBJ databases">
        <title>Helianthus annuus Genome sequencing and assembly Release 2.</title>
        <authorList>
            <person name="Gouzy J."/>
            <person name="Langlade N."/>
            <person name="Munos S."/>
        </authorList>
    </citation>
    <scope>NUCLEOTIDE SEQUENCE</scope>
    <source>
        <tissue evidence="1">Leaves</tissue>
    </source>
</reference>
<dbReference type="AlphaFoldDB" id="A0A9K3N825"/>
<dbReference type="Proteomes" id="UP000215914">
    <property type="component" value="Unassembled WGS sequence"/>
</dbReference>
<proteinExistence type="predicted"/>
<reference evidence="1" key="1">
    <citation type="journal article" date="2017" name="Nature">
        <title>The sunflower genome provides insights into oil metabolism, flowering and Asterid evolution.</title>
        <authorList>
            <person name="Badouin H."/>
            <person name="Gouzy J."/>
            <person name="Grassa C.J."/>
            <person name="Murat F."/>
            <person name="Staton S.E."/>
            <person name="Cottret L."/>
            <person name="Lelandais-Briere C."/>
            <person name="Owens G.L."/>
            <person name="Carrere S."/>
            <person name="Mayjonade B."/>
            <person name="Legrand L."/>
            <person name="Gill N."/>
            <person name="Kane N.C."/>
            <person name="Bowers J.E."/>
            <person name="Hubner S."/>
            <person name="Bellec A."/>
            <person name="Berard A."/>
            <person name="Berges H."/>
            <person name="Blanchet N."/>
            <person name="Boniface M.C."/>
            <person name="Brunel D."/>
            <person name="Catrice O."/>
            <person name="Chaidir N."/>
            <person name="Claudel C."/>
            <person name="Donnadieu C."/>
            <person name="Faraut T."/>
            <person name="Fievet G."/>
            <person name="Helmstetter N."/>
            <person name="King M."/>
            <person name="Knapp S.J."/>
            <person name="Lai Z."/>
            <person name="Le Paslier M.C."/>
            <person name="Lippi Y."/>
            <person name="Lorenzon L."/>
            <person name="Mandel J.R."/>
            <person name="Marage G."/>
            <person name="Marchand G."/>
            <person name="Marquand E."/>
            <person name="Bret-Mestries E."/>
            <person name="Morien E."/>
            <person name="Nambeesan S."/>
            <person name="Nguyen T."/>
            <person name="Pegot-Espagnet P."/>
            <person name="Pouilly N."/>
            <person name="Raftis F."/>
            <person name="Sallet E."/>
            <person name="Schiex T."/>
            <person name="Thomas J."/>
            <person name="Vandecasteele C."/>
            <person name="Vares D."/>
            <person name="Vear F."/>
            <person name="Vautrin S."/>
            <person name="Crespi M."/>
            <person name="Mangin B."/>
            <person name="Burke J.M."/>
            <person name="Salse J."/>
            <person name="Munos S."/>
            <person name="Vincourt P."/>
            <person name="Rieseberg L.H."/>
            <person name="Langlade N.B."/>
        </authorList>
    </citation>
    <scope>NUCLEOTIDE SEQUENCE</scope>
    <source>
        <tissue evidence="1">Leaves</tissue>
    </source>
</reference>
<evidence type="ECO:0000313" key="1">
    <source>
        <dbReference type="EMBL" id="KAF5790522.1"/>
    </source>
</evidence>
<dbReference type="Gramene" id="mRNA:HanXRQr2_Chr09g0384231">
    <property type="protein sequence ID" value="CDS:HanXRQr2_Chr09g0384231.1"/>
    <property type="gene ID" value="HanXRQr2_Chr09g0384231"/>
</dbReference>
<keyword evidence="2" id="KW-1185">Reference proteome</keyword>
<accession>A0A9K3N825</accession>
<protein>
    <submittedName>
        <fullName evidence="1">Uncharacterized protein</fullName>
    </submittedName>
</protein>
<organism evidence="1 2">
    <name type="scientific">Helianthus annuus</name>
    <name type="common">Common sunflower</name>
    <dbReference type="NCBI Taxonomy" id="4232"/>
    <lineage>
        <taxon>Eukaryota</taxon>
        <taxon>Viridiplantae</taxon>
        <taxon>Streptophyta</taxon>
        <taxon>Embryophyta</taxon>
        <taxon>Tracheophyta</taxon>
        <taxon>Spermatophyta</taxon>
        <taxon>Magnoliopsida</taxon>
        <taxon>eudicotyledons</taxon>
        <taxon>Gunneridae</taxon>
        <taxon>Pentapetalae</taxon>
        <taxon>asterids</taxon>
        <taxon>campanulids</taxon>
        <taxon>Asterales</taxon>
        <taxon>Asteraceae</taxon>
        <taxon>Asteroideae</taxon>
        <taxon>Heliantheae alliance</taxon>
        <taxon>Heliantheae</taxon>
        <taxon>Helianthus</taxon>
    </lineage>
</organism>